<evidence type="ECO:0000313" key="1">
    <source>
        <dbReference type="EMBL" id="KAJ7765634.1"/>
    </source>
</evidence>
<evidence type="ECO:0008006" key="3">
    <source>
        <dbReference type="Google" id="ProtNLM"/>
    </source>
</evidence>
<sequence length="96" mass="11410">MTVAKYEDEAERWQKDLEQYSNMRHPNVWQLFGISTTPAMKALIFHEEIIPLSIYREFYRPQSDLIWACTEAMLFKDCSQYHLWSTDGDTNVNCPD</sequence>
<keyword evidence="2" id="KW-1185">Reference proteome</keyword>
<accession>A0AAD7JIL4</accession>
<protein>
    <recommendedName>
        <fullName evidence="3">Protein kinase domain-containing protein</fullName>
    </recommendedName>
</protein>
<evidence type="ECO:0000313" key="2">
    <source>
        <dbReference type="Proteomes" id="UP001215598"/>
    </source>
</evidence>
<dbReference type="AlphaFoldDB" id="A0AAD7JIL4"/>
<comment type="caution">
    <text evidence="1">The sequence shown here is derived from an EMBL/GenBank/DDBJ whole genome shotgun (WGS) entry which is preliminary data.</text>
</comment>
<reference evidence="1" key="1">
    <citation type="submission" date="2023-03" db="EMBL/GenBank/DDBJ databases">
        <title>Massive genome expansion in bonnet fungi (Mycena s.s.) driven by repeated elements and novel gene families across ecological guilds.</title>
        <authorList>
            <consortium name="Lawrence Berkeley National Laboratory"/>
            <person name="Harder C.B."/>
            <person name="Miyauchi S."/>
            <person name="Viragh M."/>
            <person name="Kuo A."/>
            <person name="Thoen E."/>
            <person name="Andreopoulos B."/>
            <person name="Lu D."/>
            <person name="Skrede I."/>
            <person name="Drula E."/>
            <person name="Henrissat B."/>
            <person name="Morin E."/>
            <person name="Kohler A."/>
            <person name="Barry K."/>
            <person name="LaButti K."/>
            <person name="Morin E."/>
            <person name="Salamov A."/>
            <person name="Lipzen A."/>
            <person name="Mereny Z."/>
            <person name="Hegedus B."/>
            <person name="Baldrian P."/>
            <person name="Stursova M."/>
            <person name="Weitz H."/>
            <person name="Taylor A."/>
            <person name="Grigoriev I.V."/>
            <person name="Nagy L.G."/>
            <person name="Martin F."/>
            <person name="Kauserud H."/>
        </authorList>
    </citation>
    <scope>NUCLEOTIDE SEQUENCE</scope>
    <source>
        <strain evidence="1">CBHHK182m</strain>
    </source>
</reference>
<gene>
    <name evidence="1" type="ORF">B0H16DRAFT_1883083</name>
</gene>
<name>A0AAD7JIL4_9AGAR</name>
<dbReference type="EMBL" id="JARKIB010000025">
    <property type="protein sequence ID" value="KAJ7765634.1"/>
    <property type="molecule type" value="Genomic_DNA"/>
</dbReference>
<organism evidence="1 2">
    <name type="scientific">Mycena metata</name>
    <dbReference type="NCBI Taxonomy" id="1033252"/>
    <lineage>
        <taxon>Eukaryota</taxon>
        <taxon>Fungi</taxon>
        <taxon>Dikarya</taxon>
        <taxon>Basidiomycota</taxon>
        <taxon>Agaricomycotina</taxon>
        <taxon>Agaricomycetes</taxon>
        <taxon>Agaricomycetidae</taxon>
        <taxon>Agaricales</taxon>
        <taxon>Marasmiineae</taxon>
        <taxon>Mycenaceae</taxon>
        <taxon>Mycena</taxon>
    </lineage>
</organism>
<dbReference type="Proteomes" id="UP001215598">
    <property type="component" value="Unassembled WGS sequence"/>
</dbReference>
<proteinExistence type="predicted"/>